<dbReference type="AlphaFoldDB" id="E1ZF08"/>
<dbReference type="PANTHER" id="PTHR45632:SF17">
    <property type="entry name" value="KELCH-LIKE PROTEIN 31"/>
    <property type="match status" value="1"/>
</dbReference>
<dbReference type="Proteomes" id="UP000008141">
    <property type="component" value="Unassembled WGS sequence"/>
</dbReference>
<dbReference type="Pfam" id="PF07707">
    <property type="entry name" value="BACK"/>
    <property type="match status" value="1"/>
</dbReference>
<dbReference type="OrthoDB" id="45365at2759"/>
<dbReference type="InParanoid" id="E1ZF08"/>
<reference evidence="3 4" key="1">
    <citation type="journal article" date="2010" name="Plant Cell">
        <title>The Chlorella variabilis NC64A genome reveals adaptation to photosymbiosis, coevolution with viruses, and cryptic sex.</title>
        <authorList>
            <person name="Blanc G."/>
            <person name="Duncan G."/>
            <person name="Agarkova I."/>
            <person name="Borodovsky M."/>
            <person name="Gurnon J."/>
            <person name="Kuo A."/>
            <person name="Lindquist E."/>
            <person name="Lucas S."/>
            <person name="Pangilinan J."/>
            <person name="Polle J."/>
            <person name="Salamov A."/>
            <person name="Terry A."/>
            <person name="Yamada T."/>
            <person name="Dunigan D.D."/>
            <person name="Grigoriev I.V."/>
            <person name="Claverie J.M."/>
            <person name="Van Etten J.L."/>
        </authorList>
    </citation>
    <scope>NUCLEOTIDE SEQUENCE [LARGE SCALE GENOMIC DNA]</scope>
    <source>
        <strain evidence="3 4">NC64A</strain>
    </source>
</reference>
<organism evidence="4">
    <name type="scientific">Chlorella variabilis</name>
    <name type="common">Green alga</name>
    <dbReference type="NCBI Taxonomy" id="554065"/>
    <lineage>
        <taxon>Eukaryota</taxon>
        <taxon>Viridiplantae</taxon>
        <taxon>Chlorophyta</taxon>
        <taxon>core chlorophytes</taxon>
        <taxon>Trebouxiophyceae</taxon>
        <taxon>Chlorellales</taxon>
        <taxon>Chlorellaceae</taxon>
        <taxon>Chlorella clade</taxon>
        <taxon>Chlorella</taxon>
    </lineage>
</organism>
<dbReference type="EMBL" id="GL433844">
    <property type="protein sequence ID" value="EFN55755.1"/>
    <property type="molecule type" value="Genomic_DNA"/>
</dbReference>
<evidence type="ECO:0000256" key="1">
    <source>
        <dbReference type="SAM" id="MobiDB-lite"/>
    </source>
</evidence>
<gene>
    <name evidence="3" type="ORF">CHLNCDRAFT_134108</name>
</gene>
<evidence type="ECO:0000313" key="3">
    <source>
        <dbReference type="EMBL" id="EFN55755.1"/>
    </source>
</evidence>
<evidence type="ECO:0000313" key="4">
    <source>
        <dbReference type="Proteomes" id="UP000008141"/>
    </source>
</evidence>
<feature type="compositionally biased region" description="Low complexity" evidence="1">
    <location>
        <begin position="319"/>
        <end position="330"/>
    </location>
</feature>
<dbReference type="eggNOG" id="KOG4441">
    <property type="taxonomic scope" value="Eukaryota"/>
</dbReference>
<protein>
    <recommendedName>
        <fullName evidence="2">BACK domain-containing protein</fullName>
    </recommendedName>
</protein>
<name>E1ZF08_CHLVA</name>
<accession>E1ZF08</accession>
<dbReference type="SMART" id="SM00875">
    <property type="entry name" value="BACK"/>
    <property type="match status" value="1"/>
</dbReference>
<proteinExistence type="predicted"/>
<keyword evidence="4" id="KW-1185">Reference proteome</keyword>
<dbReference type="KEGG" id="cvr:CHLNCDRAFT_134108"/>
<evidence type="ECO:0000259" key="2">
    <source>
        <dbReference type="SMART" id="SM00875"/>
    </source>
</evidence>
<dbReference type="Gene3D" id="1.25.40.420">
    <property type="match status" value="1"/>
</dbReference>
<dbReference type="GeneID" id="17354956"/>
<dbReference type="PANTHER" id="PTHR45632">
    <property type="entry name" value="LD33804P"/>
    <property type="match status" value="1"/>
</dbReference>
<feature type="region of interest" description="Disordered" evidence="1">
    <location>
        <begin position="307"/>
        <end position="330"/>
    </location>
</feature>
<sequence length="545" mass="55275">MAEQHSGLAFVRALYQCRELGAALTRFSSPGSLYDVKRALASAGAASSASHEEAVSSGAALVAKLVLKELDVPEHRFTCEATEEGLEVVQHLQRAVFGEGSMRQGFVQCVYLATLAQAVQALQLVTAALLDLVAPHNCLSLLSLASGCGCGALRRKARALALRAFPAACQRDPNGLLAMEEETLMRLLCSDALRVGSELDVFHALVAWTECEAEARRPRFAAHLAACVRLGGISMDELYTMDDHPLLETACLARAPPLGPATLNGPVAADRLANMLMAQVYLHMAMGVPLDSPLGLRTSARRRHCQRSGSDGIAGAAGGAQEPAAAGEAAGERAPAAAACGLAEHAGRHGSAFEAAVCGFSRRRQQAAAAEAGAGAGEGVRRTSADACGTGLAAEGAGTAAPGCGAPSSPAALTQAPTPTVAAQPAAAGAAAPVQTLSRVRHVGVPQRAPSRRTLFAPAPACGEQEPGSKAAPAAAEAAAAGVSAAAGTAGTGDVVLGSVGLEMCMSPSRSSLQALVQQAAAAAAAAAAQPEVGAWESRKRLRFE</sequence>
<dbReference type="RefSeq" id="XP_005847857.1">
    <property type="nucleotide sequence ID" value="XM_005847795.1"/>
</dbReference>
<feature type="domain" description="BACK" evidence="2">
    <location>
        <begin position="138"/>
        <end position="242"/>
    </location>
</feature>
<dbReference type="InterPro" id="IPR011705">
    <property type="entry name" value="BACK"/>
</dbReference>
<dbReference type="STRING" id="554065.E1ZF08"/>